<keyword evidence="6" id="KW-0571">Peptide transport</keyword>
<dbReference type="Proteomes" id="UP000218598">
    <property type="component" value="Unassembled WGS sequence"/>
</dbReference>
<evidence type="ECO:0000256" key="5">
    <source>
        <dbReference type="ARBA" id="ARBA00022692"/>
    </source>
</evidence>
<keyword evidence="3" id="KW-1003">Cell membrane</keyword>
<organism evidence="15 16">
    <name type="scientific">Brachybacterium alimentarium</name>
    <dbReference type="NCBI Taxonomy" id="47845"/>
    <lineage>
        <taxon>Bacteria</taxon>
        <taxon>Bacillati</taxon>
        <taxon>Actinomycetota</taxon>
        <taxon>Actinomycetes</taxon>
        <taxon>Micrococcales</taxon>
        <taxon>Dermabacteraceae</taxon>
        <taxon>Brachybacterium</taxon>
    </lineage>
</organism>
<gene>
    <name evidence="15" type="ORF">CIK66_05680</name>
</gene>
<dbReference type="PROSITE" id="PS50928">
    <property type="entry name" value="ABC_TM1"/>
    <property type="match status" value="1"/>
</dbReference>
<dbReference type="InterPro" id="IPR025966">
    <property type="entry name" value="OppC_N"/>
</dbReference>
<reference evidence="15 16" key="1">
    <citation type="journal article" date="2017" name="Elife">
        <title>Extensive horizontal gene transfer in cheese-associated bacteria.</title>
        <authorList>
            <person name="Bonham K.S."/>
            <person name="Wolfe B.E."/>
            <person name="Dutton R.J."/>
        </authorList>
    </citation>
    <scope>NUCLEOTIDE SEQUENCE [LARGE SCALE GENOMIC DNA]</scope>
    <source>
        <strain evidence="15 16">341_9</strain>
    </source>
</reference>
<evidence type="ECO:0000256" key="12">
    <source>
        <dbReference type="RuleBase" id="RU363032"/>
    </source>
</evidence>
<dbReference type="OrthoDB" id="6637947at2"/>
<keyword evidence="2 12" id="KW-0813">Transport</keyword>
<dbReference type="EMBL" id="NRGR01000008">
    <property type="protein sequence ID" value="PCC40128.1"/>
    <property type="molecule type" value="Genomic_DNA"/>
</dbReference>
<feature type="transmembrane region" description="Helical" evidence="12">
    <location>
        <begin position="69"/>
        <end position="90"/>
    </location>
</feature>
<evidence type="ECO:0000256" key="1">
    <source>
        <dbReference type="ARBA" id="ARBA00004429"/>
    </source>
</evidence>
<protein>
    <recommendedName>
        <fullName evidence="11">Oligopeptide transport system permease protein OppC</fullName>
    </recommendedName>
</protein>
<keyword evidence="8 12" id="KW-1133">Transmembrane helix</keyword>
<evidence type="ECO:0000313" key="16">
    <source>
        <dbReference type="Proteomes" id="UP000218598"/>
    </source>
</evidence>
<dbReference type="InterPro" id="IPR050366">
    <property type="entry name" value="BP-dependent_transpt_permease"/>
</dbReference>
<evidence type="ECO:0000259" key="14">
    <source>
        <dbReference type="PROSITE" id="PS50928"/>
    </source>
</evidence>
<evidence type="ECO:0000256" key="7">
    <source>
        <dbReference type="ARBA" id="ARBA00022927"/>
    </source>
</evidence>
<dbReference type="GO" id="GO:0005886">
    <property type="term" value="C:plasma membrane"/>
    <property type="evidence" value="ECO:0007669"/>
    <property type="project" value="UniProtKB-SubCell"/>
</dbReference>
<dbReference type="GO" id="GO:0055085">
    <property type="term" value="P:transmembrane transport"/>
    <property type="evidence" value="ECO:0007669"/>
    <property type="project" value="InterPro"/>
</dbReference>
<evidence type="ECO:0000256" key="8">
    <source>
        <dbReference type="ARBA" id="ARBA00022989"/>
    </source>
</evidence>
<comment type="similarity">
    <text evidence="10">Belongs to the binding-protein-dependent transport system permease family. OppBC subfamily.</text>
</comment>
<comment type="caution">
    <text evidence="15">The sequence shown here is derived from an EMBL/GenBank/DDBJ whole genome shotgun (WGS) entry which is preliminary data.</text>
</comment>
<evidence type="ECO:0000256" key="10">
    <source>
        <dbReference type="ARBA" id="ARBA00024202"/>
    </source>
</evidence>
<evidence type="ECO:0000256" key="3">
    <source>
        <dbReference type="ARBA" id="ARBA00022475"/>
    </source>
</evidence>
<evidence type="ECO:0000256" key="11">
    <source>
        <dbReference type="ARBA" id="ARBA00072251"/>
    </source>
</evidence>
<comment type="subcellular location">
    <subcellularLocation>
        <location evidence="1">Cell inner membrane</location>
        <topology evidence="1">Multi-pass membrane protein</topology>
    </subcellularLocation>
    <subcellularLocation>
        <location evidence="12">Cell membrane</location>
        <topology evidence="12">Multi-pass membrane protein</topology>
    </subcellularLocation>
</comment>
<dbReference type="RefSeq" id="WP_096163911.1">
    <property type="nucleotide sequence ID" value="NZ_BAAAIQ010000005.1"/>
</dbReference>
<dbReference type="GO" id="GO:0015833">
    <property type="term" value="P:peptide transport"/>
    <property type="evidence" value="ECO:0007669"/>
    <property type="project" value="UniProtKB-KW"/>
</dbReference>
<keyword evidence="5 12" id="KW-0812">Transmembrane</keyword>
<evidence type="ECO:0000256" key="6">
    <source>
        <dbReference type="ARBA" id="ARBA00022856"/>
    </source>
</evidence>
<dbReference type="PANTHER" id="PTHR43386">
    <property type="entry name" value="OLIGOPEPTIDE TRANSPORT SYSTEM PERMEASE PROTEIN APPC"/>
    <property type="match status" value="1"/>
</dbReference>
<feature type="compositionally biased region" description="Basic and acidic residues" evidence="13">
    <location>
        <begin position="1"/>
        <end position="20"/>
    </location>
</feature>
<evidence type="ECO:0000256" key="2">
    <source>
        <dbReference type="ARBA" id="ARBA00022448"/>
    </source>
</evidence>
<feature type="transmembrane region" description="Helical" evidence="12">
    <location>
        <begin position="170"/>
        <end position="193"/>
    </location>
</feature>
<dbReference type="InterPro" id="IPR000515">
    <property type="entry name" value="MetI-like"/>
</dbReference>
<evidence type="ECO:0000256" key="9">
    <source>
        <dbReference type="ARBA" id="ARBA00023136"/>
    </source>
</evidence>
<dbReference type="PANTHER" id="PTHR43386:SF2">
    <property type="entry name" value="OLIGOPEPTIDE TRANSPORT SYSTEM PERMEASE PROTEIN OPPC"/>
    <property type="match status" value="1"/>
</dbReference>
<feature type="transmembrane region" description="Helical" evidence="12">
    <location>
        <begin position="199"/>
        <end position="218"/>
    </location>
</feature>
<feature type="region of interest" description="Disordered" evidence="13">
    <location>
        <begin position="1"/>
        <end position="30"/>
    </location>
</feature>
<feature type="transmembrane region" description="Helical" evidence="12">
    <location>
        <begin position="253"/>
        <end position="282"/>
    </location>
</feature>
<dbReference type="AlphaFoldDB" id="A0A2A3YLG4"/>
<dbReference type="Pfam" id="PF12911">
    <property type="entry name" value="OppC_N"/>
    <property type="match status" value="1"/>
</dbReference>
<feature type="transmembrane region" description="Helical" evidence="12">
    <location>
        <begin position="302"/>
        <end position="321"/>
    </location>
</feature>
<dbReference type="Pfam" id="PF00528">
    <property type="entry name" value="BPD_transp_1"/>
    <property type="match status" value="1"/>
</dbReference>
<keyword evidence="4" id="KW-0997">Cell inner membrane</keyword>
<name>A0A2A3YLG4_9MICO</name>
<sequence>MTNPHDIRGTDDAAKLRASTDPEENPMIGSTADLTTAVDTALPDDAAPAIESLGRGELLRRRFLRNRNAWVGMIVFVVLIVMAIVGPIVYQYEPFERDLRNALTGPSAYHWFGVNENGLDIFARTMQGLRISLVIGIGTALLTAFLALVVGIVAGYVSHKGKWGALADGALVNLINLFLVVPSILLLMLFSPALQRASWLWMIPLLALFAWMLTARVLRAMTQQLVRTEYVEAARFMGVHPIITMTRHIIPNVASWIIIDTTLGVSAAILGETGLSFIGFGIQYPQVSLGTVLQDYNISAPYTWIPPAAVLAALVISINLMGEALRDALDPTSGSSRL</sequence>
<evidence type="ECO:0000256" key="13">
    <source>
        <dbReference type="SAM" id="MobiDB-lite"/>
    </source>
</evidence>
<feature type="domain" description="ABC transmembrane type-1" evidence="14">
    <location>
        <begin position="129"/>
        <end position="322"/>
    </location>
</feature>
<evidence type="ECO:0000256" key="4">
    <source>
        <dbReference type="ARBA" id="ARBA00022519"/>
    </source>
</evidence>
<keyword evidence="9 12" id="KW-0472">Membrane</keyword>
<keyword evidence="16" id="KW-1185">Reference proteome</keyword>
<dbReference type="PROSITE" id="PS50096">
    <property type="entry name" value="IQ"/>
    <property type="match status" value="1"/>
</dbReference>
<dbReference type="Gene3D" id="1.10.3720.10">
    <property type="entry name" value="MetI-like"/>
    <property type="match status" value="1"/>
</dbReference>
<evidence type="ECO:0000313" key="15">
    <source>
        <dbReference type="EMBL" id="PCC40128.1"/>
    </source>
</evidence>
<dbReference type="GeneID" id="95326535"/>
<dbReference type="InterPro" id="IPR035906">
    <property type="entry name" value="MetI-like_sf"/>
</dbReference>
<keyword evidence="7" id="KW-0653">Protein transport</keyword>
<dbReference type="SUPFAM" id="SSF161098">
    <property type="entry name" value="MetI-like"/>
    <property type="match status" value="1"/>
</dbReference>
<proteinExistence type="inferred from homology"/>
<accession>A0A2A3YLG4</accession>
<feature type="transmembrane region" description="Helical" evidence="12">
    <location>
        <begin position="131"/>
        <end position="158"/>
    </location>
</feature>
<dbReference type="CDD" id="cd06261">
    <property type="entry name" value="TM_PBP2"/>
    <property type="match status" value="1"/>
</dbReference>
<dbReference type="GO" id="GO:0015031">
    <property type="term" value="P:protein transport"/>
    <property type="evidence" value="ECO:0007669"/>
    <property type="project" value="UniProtKB-KW"/>
</dbReference>